<sequence>MEIVLRNKFSSLGMLLGGIALILSMPELFSLLWLWGFRSSEGCARESRWGISGALLFSGLTLTFHAVLLAFGLIVAVLLLLFILSLVTGGAVS</sequence>
<keyword evidence="1" id="KW-1133">Transmembrane helix</keyword>
<dbReference type="Proteomes" id="UP000255106">
    <property type="component" value="Unassembled WGS sequence"/>
</dbReference>
<evidence type="ECO:0000256" key="1">
    <source>
        <dbReference type="SAM" id="Phobius"/>
    </source>
</evidence>
<keyword evidence="1" id="KW-0812">Transmembrane</keyword>
<accession>A0A377M1D7</accession>
<reference evidence="2 3" key="1">
    <citation type="submission" date="2018-06" db="EMBL/GenBank/DDBJ databases">
        <authorList>
            <consortium name="Pathogen Informatics"/>
            <person name="Doyle S."/>
        </authorList>
    </citation>
    <scope>NUCLEOTIDE SEQUENCE [LARGE SCALE GENOMIC DNA]</scope>
    <source>
        <strain evidence="2 3">NCTC10005</strain>
    </source>
</reference>
<proteinExistence type="predicted"/>
<evidence type="ECO:0000313" key="2">
    <source>
        <dbReference type="EMBL" id="STQ11723.1"/>
    </source>
</evidence>
<dbReference type="EMBL" id="UGJB01000004">
    <property type="protein sequence ID" value="STQ11723.1"/>
    <property type="molecule type" value="Genomic_DNA"/>
</dbReference>
<feature type="transmembrane region" description="Helical" evidence="1">
    <location>
        <begin position="55"/>
        <end position="87"/>
    </location>
</feature>
<organism evidence="2 3">
    <name type="scientific">Enterobacter cloacae</name>
    <dbReference type="NCBI Taxonomy" id="550"/>
    <lineage>
        <taxon>Bacteria</taxon>
        <taxon>Pseudomonadati</taxon>
        <taxon>Pseudomonadota</taxon>
        <taxon>Gammaproteobacteria</taxon>
        <taxon>Enterobacterales</taxon>
        <taxon>Enterobacteriaceae</taxon>
        <taxon>Enterobacter</taxon>
        <taxon>Enterobacter cloacae complex</taxon>
    </lineage>
</organism>
<gene>
    <name evidence="2" type="primary">yidI</name>
    <name evidence="2" type="ORF">NCTC10005_04503</name>
</gene>
<dbReference type="AlphaFoldDB" id="A0A377M1D7"/>
<evidence type="ECO:0000313" key="3">
    <source>
        <dbReference type="Proteomes" id="UP000255106"/>
    </source>
</evidence>
<feature type="transmembrane region" description="Helical" evidence="1">
    <location>
        <begin position="12"/>
        <end position="35"/>
    </location>
</feature>
<name>A0A377M1D7_ENTCL</name>
<protein>
    <submittedName>
        <fullName evidence="2">Inner membrane protein yidI</fullName>
    </submittedName>
</protein>
<keyword evidence="1" id="KW-0472">Membrane</keyword>